<accession>A0A833J406</accession>
<gene>
    <name evidence="1" type="ORF">F8B43_3980</name>
</gene>
<organism evidence="1 2">
    <name type="scientific">Methylorubrum populi</name>
    <dbReference type="NCBI Taxonomy" id="223967"/>
    <lineage>
        <taxon>Bacteria</taxon>
        <taxon>Pseudomonadati</taxon>
        <taxon>Pseudomonadota</taxon>
        <taxon>Alphaproteobacteria</taxon>
        <taxon>Hyphomicrobiales</taxon>
        <taxon>Methylobacteriaceae</taxon>
        <taxon>Methylorubrum</taxon>
    </lineage>
</organism>
<evidence type="ECO:0000313" key="1">
    <source>
        <dbReference type="EMBL" id="KAB7784057.1"/>
    </source>
</evidence>
<dbReference type="AlphaFoldDB" id="A0A833J406"/>
<reference evidence="1 2" key="1">
    <citation type="submission" date="2019-10" db="EMBL/GenBank/DDBJ databases">
        <title>Draft Genome Sequence of the Caffeine Degrading Methylotroph Methylorubrum populi PINKEL.</title>
        <authorList>
            <person name="Dawson S.C."/>
            <person name="Zhang X."/>
            <person name="Wright M.E."/>
            <person name="Sharma G."/>
            <person name="Langner J.T."/>
            <person name="Ditty J.L."/>
            <person name="Subuyuj G.A."/>
        </authorList>
    </citation>
    <scope>NUCLEOTIDE SEQUENCE [LARGE SCALE GENOMIC DNA]</scope>
    <source>
        <strain evidence="1 2">Pinkel</strain>
    </source>
</reference>
<proteinExistence type="predicted"/>
<name>A0A833J406_9HYPH</name>
<dbReference type="Proteomes" id="UP000469949">
    <property type="component" value="Unassembled WGS sequence"/>
</dbReference>
<comment type="caution">
    <text evidence="1">The sequence shown here is derived from an EMBL/GenBank/DDBJ whole genome shotgun (WGS) entry which is preliminary data.</text>
</comment>
<dbReference type="RefSeq" id="WP_152278082.1">
    <property type="nucleotide sequence ID" value="NZ_WEKV01000014.1"/>
</dbReference>
<dbReference type="EMBL" id="WEKV01000014">
    <property type="protein sequence ID" value="KAB7784057.1"/>
    <property type="molecule type" value="Genomic_DNA"/>
</dbReference>
<sequence>MAEQRFIDPLCRDTGFMIVAAFRYCIGRHSYAPSLCCDWLRGHWRLLAEQDRRTIHREIGMHLDDLHRQGDPGTIPGWDIDRQTWERMAEWIGAFREPDLNREEADRHG</sequence>
<protein>
    <submittedName>
        <fullName evidence="1">Uncharacterized protein</fullName>
    </submittedName>
</protein>
<evidence type="ECO:0000313" key="2">
    <source>
        <dbReference type="Proteomes" id="UP000469949"/>
    </source>
</evidence>